<evidence type="ECO:0000256" key="3">
    <source>
        <dbReference type="ARBA" id="ARBA00023015"/>
    </source>
</evidence>
<feature type="compositionally biased region" description="Basic and acidic residues" evidence="7">
    <location>
        <begin position="231"/>
        <end position="250"/>
    </location>
</feature>
<dbReference type="Pfam" id="PF03634">
    <property type="entry name" value="TCP"/>
    <property type="match status" value="1"/>
</dbReference>
<gene>
    <name evidence="10" type="ORF">Acr_05g0004520</name>
</gene>
<evidence type="ECO:0000256" key="5">
    <source>
        <dbReference type="ARBA" id="ARBA00023163"/>
    </source>
</evidence>
<feature type="compositionally biased region" description="Acidic residues" evidence="7">
    <location>
        <begin position="171"/>
        <end position="194"/>
    </location>
</feature>
<dbReference type="InterPro" id="IPR017887">
    <property type="entry name" value="TF_TCP_subgr"/>
</dbReference>
<evidence type="ECO:0000259" key="9">
    <source>
        <dbReference type="PROSITE" id="PS51370"/>
    </source>
</evidence>
<keyword evidence="2" id="KW-0217">Developmental protein</keyword>
<keyword evidence="5" id="KW-0804">Transcription</keyword>
<dbReference type="PROSITE" id="PS51369">
    <property type="entry name" value="TCP"/>
    <property type="match status" value="1"/>
</dbReference>
<feature type="domain" description="TCP" evidence="8">
    <location>
        <begin position="103"/>
        <end position="161"/>
    </location>
</feature>
<feature type="domain" description="R" evidence="9">
    <location>
        <begin position="226"/>
        <end position="243"/>
    </location>
</feature>
<protein>
    <submittedName>
        <fullName evidence="10">TCP domain protein 12</fullName>
    </submittedName>
</protein>
<dbReference type="AlphaFoldDB" id="A0A7J0EK19"/>
<dbReference type="PANTHER" id="PTHR31072">
    <property type="entry name" value="TRANSCRIPTION FACTOR TCP4-RELATED"/>
    <property type="match status" value="1"/>
</dbReference>
<reference evidence="10 11" key="1">
    <citation type="submission" date="2019-07" db="EMBL/GenBank/DDBJ databases">
        <title>De Novo Assembly of kiwifruit Actinidia rufa.</title>
        <authorList>
            <person name="Sugita-Konishi S."/>
            <person name="Sato K."/>
            <person name="Mori E."/>
            <person name="Abe Y."/>
            <person name="Kisaki G."/>
            <person name="Hamano K."/>
            <person name="Suezawa K."/>
            <person name="Otani M."/>
            <person name="Fukuda T."/>
            <person name="Manabe T."/>
            <person name="Gomi K."/>
            <person name="Tabuchi M."/>
            <person name="Akimitsu K."/>
            <person name="Kataoka I."/>
        </authorList>
    </citation>
    <scope>NUCLEOTIDE SEQUENCE [LARGE SCALE GENOMIC DNA]</scope>
    <source>
        <strain evidence="11">cv. Fuchu</strain>
    </source>
</reference>
<dbReference type="GO" id="GO:0043565">
    <property type="term" value="F:sequence-specific DNA binding"/>
    <property type="evidence" value="ECO:0007669"/>
    <property type="project" value="TreeGrafter"/>
</dbReference>
<comment type="caution">
    <text evidence="10">The sequence shown here is derived from an EMBL/GenBank/DDBJ whole genome shotgun (WGS) entry which is preliminary data.</text>
</comment>
<evidence type="ECO:0000313" key="11">
    <source>
        <dbReference type="Proteomes" id="UP000585474"/>
    </source>
</evidence>
<name>A0A7J0EK19_9ERIC</name>
<dbReference type="InterPro" id="IPR017888">
    <property type="entry name" value="CYC/TB1_R_domain"/>
</dbReference>
<sequence length="337" mass="37936">MYSSSNSINAFPLLSSSYHLSPPFFGHDGTDIFLHHDHSHSHPDLLANDLLTVNSPVIDTIFGMSVSNKLPSNTNQETNGVLISGNHSSGPHSVLIPSKKAGKKDRHSKIWTAQGPRDRRVRLSIEIARKFFDLQDILGFDKASKTIDWLLTKSKTAIKELVKTKQSNCGECEEEEEEEEEEVVEVEVEEEEEKEGGVVSKGMKPNVMEGKKVKQQDRGAFHLLARESRARARTRARERTREKMCKRTINDPKSSSSIQVEGCERSIRELRNKTLVVGCEGNGVISYSKASQELLSDIVEDSIVIKRKSKPSSIFNYQQNPSKDVRSIAISHYHFYL</sequence>
<dbReference type="PROSITE" id="PS51370">
    <property type="entry name" value="R"/>
    <property type="match status" value="1"/>
</dbReference>
<evidence type="ECO:0000256" key="4">
    <source>
        <dbReference type="ARBA" id="ARBA00023125"/>
    </source>
</evidence>
<accession>A0A7J0EK19</accession>
<feature type="region of interest" description="Disordered" evidence="7">
    <location>
        <begin position="170"/>
        <end position="204"/>
    </location>
</feature>
<feature type="region of interest" description="Disordered" evidence="7">
    <location>
        <begin position="231"/>
        <end position="257"/>
    </location>
</feature>
<dbReference type="PANTHER" id="PTHR31072:SF224">
    <property type="entry name" value="TRANSCRIPTION FACTOR TCP1"/>
    <property type="match status" value="1"/>
</dbReference>
<keyword evidence="4" id="KW-0238">DNA-binding</keyword>
<dbReference type="OrthoDB" id="1896834at2759"/>
<evidence type="ECO:0000259" key="8">
    <source>
        <dbReference type="PROSITE" id="PS51369"/>
    </source>
</evidence>
<proteinExistence type="predicted"/>
<evidence type="ECO:0000256" key="1">
    <source>
        <dbReference type="ARBA" id="ARBA00004123"/>
    </source>
</evidence>
<dbReference type="Proteomes" id="UP000585474">
    <property type="component" value="Unassembled WGS sequence"/>
</dbReference>
<dbReference type="GO" id="GO:0005634">
    <property type="term" value="C:nucleus"/>
    <property type="evidence" value="ECO:0007669"/>
    <property type="project" value="UniProtKB-SubCell"/>
</dbReference>
<evidence type="ECO:0000313" key="10">
    <source>
        <dbReference type="EMBL" id="GFY86813.1"/>
    </source>
</evidence>
<comment type="subcellular location">
    <subcellularLocation>
        <location evidence="1">Nucleus</location>
    </subcellularLocation>
</comment>
<keyword evidence="3" id="KW-0805">Transcription regulation</keyword>
<keyword evidence="6" id="KW-0539">Nucleus</keyword>
<dbReference type="InterPro" id="IPR005333">
    <property type="entry name" value="Transcription_factor_TCP"/>
</dbReference>
<dbReference type="GO" id="GO:0003700">
    <property type="term" value="F:DNA-binding transcription factor activity"/>
    <property type="evidence" value="ECO:0007669"/>
    <property type="project" value="InterPro"/>
</dbReference>
<evidence type="ECO:0000256" key="2">
    <source>
        <dbReference type="ARBA" id="ARBA00022473"/>
    </source>
</evidence>
<dbReference type="GO" id="GO:2000032">
    <property type="term" value="P:regulation of secondary shoot formation"/>
    <property type="evidence" value="ECO:0007669"/>
    <property type="project" value="TreeGrafter"/>
</dbReference>
<evidence type="ECO:0000256" key="6">
    <source>
        <dbReference type="ARBA" id="ARBA00023242"/>
    </source>
</evidence>
<dbReference type="EMBL" id="BJWL01000005">
    <property type="protein sequence ID" value="GFY86813.1"/>
    <property type="molecule type" value="Genomic_DNA"/>
</dbReference>
<evidence type="ECO:0000256" key="7">
    <source>
        <dbReference type="SAM" id="MobiDB-lite"/>
    </source>
</evidence>
<organism evidence="10 11">
    <name type="scientific">Actinidia rufa</name>
    <dbReference type="NCBI Taxonomy" id="165716"/>
    <lineage>
        <taxon>Eukaryota</taxon>
        <taxon>Viridiplantae</taxon>
        <taxon>Streptophyta</taxon>
        <taxon>Embryophyta</taxon>
        <taxon>Tracheophyta</taxon>
        <taxon>Spermatophyta</taxon>
        <taxon>Magnoliopsida</taxon>
        <taxon>eudicotyledons</taxon>
        <taxon>Gunneridae</taxon>
        <taxon>Pentapetalae</taxon>
        <taxon>asterids</taxon>
        <taxon>Ericales</taxon>
        <taxon>Actinidiaceae</taxon>
        <taxon>Actinidia</taxon>
    </lineage>
</organism>
<keyword evidence="11" id="KW-1185">Reference proteome</keyword>